<gene>
    <name evidence="2" type="ORF">N0V89_011106</name>
</gene>
<dbReference type="AlphaFoldDB" id="A0A9W9C771"/>
<evidence type="ECO:0000256" key="1">
    <source>
        <dbReference type="SAM" id="MobiDB-lite"/>
    </source>
</evidence>
<feature type="region of interest" description="Disordered" evidence="1">
    <location>
        <begin position="206"/>
        <end position="226"/>
    </location>
</feature>
<evidence type="ECO:0000313" key="3">
    <source>
        <dbReference type="Proteomes" id="UP001140513"/>
    </source>
</evidence>
<evidence type="ECO:0000313" key="2">
    <source>
        <dbReference type="EMBL" id="KAJ4347168.1"/>
    </source>
</evidence>
<dbReference type="Proteomes" id="UP001140513">
    <property type="component" value="Unassembled WGS sequence"/>
</dbReference>
<keyword evidence="3" id="KW-1185">Reference proteome</keyword>
<dbReference type="OrthoDB" id="3886018at2759"/>
<comment type="caution">
    <text evidence="2">The sequence shown here is derived from an EMBL/GenBank/DDBJ whole genome shotgun (WGS) entry which is preliminary data.</text>
</comment>
<protein>
    <submittedName>
        <fullName evidence="2">Uncharacterized protein</fullName>
    </submittedName>
</protein>
<reference evidence="2" key="1">
    <citation type="submission" date="2022-10" db="EMBL/GenBank/DDBJ databases">
        <title>Tapping the CABI collections for fungal endophytes: first genome assemblies for Collariella, Neodidymelliopsis, Ascochyta clinopodiicola, Didymella pomorum, Didymosphaeria variabile, Neocosmospora piperis and Neocucurbitaria cava.</title>
        <authorList>
            <person name="Hill R."/>
        </authorList>
    </citation>
    <scope>NUCLEOTIDE SEQUENCE</scope>
    <source>
        <strain evidence="2">IMI 356815</strain>
    </source>
</reference>
<feature type="region of interest" description="Disordered" evidence="1">
    <location>
        <begin position="146"/>
        <end position="165"/>
    </location>
</feature>
<dbReference type="GeneID" id="80914636"/>
<name>A0A9W9C771_9PLEO</name>
<proteinExistence type="predicted"/>
<sequence>MSSSACNDEYFLFPGVWNYAFAISAFNGDLESDKGAEVVAPSPASTVTVGSPGPTCAPEPAWCPGGGSVSVPPVGGGSTTVIGGTTTVAGGITTVIGGSTTIIGGVTTVKGGTTTVIGGSGPVTTVIGGTTKTTVIGGTTTKTVIGGTTTTIPGGGTSSSTPTPTGWPIVTNGRCTGRDCVDGKCTGKSCYSGTCADTASCTGYGGEEGGGPNAPPDEPDDSCTTSKEFPTCTTKFIEVTSVFPDQSSRTTSTSTISTCYTITACTGSATTVSTTTQTATTVQQYCEPTSCGAACSRKIRRAVVEGPKLENPYPVESEIYSSSNLTISERDIPGPGSGDWEAWYSNLKGRAETITVDNYDGASDSNTAIAQVIWGNSPQNIVIQQLNGCIALFCASGTGAFVAHFWERPSITDNFQADVLDIIQQYLGSRLNAFYLGPEPECYIMAGTSAVLDGNTEEAQRTLTRSDPAGYRYQTEVNQIFTLITQLLPGAYVGAFAYKRQGVKRLVEQTNMGYGKGAVLFDPQQRAGPQGPNTFPPGYATVAVYLQGYKAIQTYGPWQEFQIWRVHRTTGTANVAIQANRGAVLDPCEGDVDPPHLASSETVDPGSEITDVGPEVSPGSGPPGQPFELVDSAGTVVERGCVFRGGPYAPTADSGPEAGVLSCNGGTAMQCTRPYVNRATTCGGRAPDQCGTLGQNCNKFFQLLATCRY</sequence>
<organism evidence="2 3">
    <name type="scientific">Didymosphaeria variabile</name>
    <dbReference type="NCBI Taxonomy" id="1932322"/>
    <lineage>
        <taxon>Eukaryota</taxon>
        <taxon>Fungi</taxon>
        <taxon>Dikarya</taxon>
        <taxon>Ascomycota</taxon>
        <taxon>Pezizomycotina</taxon>
        <taxon>Dothideomycetes</taxon>
        <taxon>Pleosporomycetidae</taxon>
        <taxon>Pleosporales</taxon>
        <taxon>Massarineae</taxon>
        <taxon>Didymosphaeriaceae</taxon>
        <taxon>Didymosphaeria</taxon>
    </lineage>
</organism>
<dbReference type="EMBL" id="JAPEUX010000008">
    <property type="protein sequence ID" value="KAJ4347168.1"/>
    <property type="molecule type" value="Genomic_DNA"/>
</dbReference>
<accession>A0A9W9C771</accession>
<dbReference type="RefSeq" id="XP_056066968.1">
    <property type="nucleotide sequence ID" value="XM_056219841.1"/>
</dbReference>